<evidence type="ECO:0000256" key="11">
    <source>
        <dbReference type="ARBA" id="ARBA00023136"/>
    </source>
</evidence>
<evidence type="ECO:0000313" key="17">
    <source>
        <dbReference type="Proteomes" id="UP000000529"/>
    </source>
</evidence>
<evidence type="ECO:0000256" key="1">
    <source>
        <dbReference type="ARBA" id="ARBA00004141"/>
    </source>
</evidence>
<feature type="transmembrane region" description="Helical" evidence="14">
    <location>
        <begin position="47"/>
        <end position="73"/>
    </location>
</feature>
<evidence type="ECO:0000256" key="13">
    <source>
        <dbReference type="ARBA" id="ARBA00025198"/>
    </source>
</evidence>
<organism evidence="16 17">
    <name type="scientific">Protochlamydia amoebophila (strain UWE25)</name>
    <dbReference type="NCBI Taxonomy" id="264201"/>
    <lineage>
        <taxon>Bacteria</taxon>
        <taxon>Pseudomonadati</taxon>
        <taxon>Chlamydiota</taxon>
        <taxon>Chlamydiia</taxon>
        <taxon>Parachlamydiales</taxon>
        <taxon>Parachlamydiaceae</taxon>
        <taxon>Candidatus Protochlamydia</taxon>
    </lineage>
</organism>
<dbReference type="GO" id="GO:0046933">
    <property type="term" value="F:proton-transporting ATP synthase activity, rotational mechanism"/>
    <property type="evidence" value="ECO:0007669"/>
    <property type="project" value="UniProtKB-UniRule"/>
</dbReference>
<feature type="site" description="Reversibly protonated during proton transport" evidence="14">
    <location>
        <position position="59"/>
    </location>
</feature>
<evidence type="ECO:0000256" key="9">
    <source>
        <dbReference type="ARBA" id="ARBA00023065"/>
    </source>
</evidence>
<comment type="caution">
    <text evidence="14">Lacks conserved residue(s) required for the propagation of feature annotation.</text>
</comment>
<evidence type="ECO:0000313" key="16">
    <source>
        <dbReference type="EMBL" id="SPJ31916.1"/>
    </source>
</evidence>
<dbReference type="InterPro" id="IPR000454">
    <property type="entry name" value="ATP_synth_F0_csu"/>
</dbReference>
<keyword evidence="5 14" id="KW-0138">CF(0)</keyword>
<dbReference type="SUPFAM" id="SSF81333">
    <property type="entry name" value="F1F0 ATP synthase subunit C"/>
    <property type="match status" value="1"/>
</dbReference>
<comment type="similarity">
    <text evidence="2 14">Belongs to the ATPase C chain family.</text>
</comment>
<dbReference type="Pfam" id="PF00137">
    <property type="entry name" value="ATP-synt_C"/>
    <property type="match status" value="1"/>
</dbReference>
<gene>
    <name evidence="14" type="primary">atpE</name>
    <name evidence="16" type="ORF">PC_RS08000</name>
</gene>
<feature type="domain" description="V-ATPase proteolipid subunit C-like" evidence="15">
    <location>
        <begin position="11"/>
        <end position="71"/>
    </location>
</feature>
<keyword evidence="8 14" id="KW-1133">Transmembrane helix</keyword>
<dbReference type="GO" id="GO:0033177">
    <property type="term" value="C:proton-transporting two-sector ATPase complex, proton-transporting domain"/>
    <property type="evidence" value="ECO:0007669"/>
    <property type="project" value="InterPro"/>
</dbReference>
<dbReference type="GO" id="GO:0045259">
    <property type="term" value="C:proton-transporting ATP synthase complex"/>
    <property type="evidence" value="ECO:0007669"/>
    <property type="project" value="UniProtKB-KW"/>
</dbReference>
<dbReference type="EMBL" id="BX908798">
    <property type="protein sequence ID" value="SPJ31916.1"/>
    <property type="molecule type" value="Genomic_DNA"/>
</dbReference>
<dbReference type="NCBIfam" id="TIGR01260">
    <property type="entry name" value="ATP_synt_c"/>
    <property type="match status" value="1"/>
</dbReference>
<dbReference type="InterPro" id="IPR020537">
    <property type="entry name" value="ATP_synth_F0_csu_DDCD_BS"/>
</dbReference>
<dbReference type="CDD" id="cd18121">
    <property type="entry name" value="ATP-synt_Fo_c"/>
    <property type="match status" value="1"/>
</dbReference>
<reference evidence="16 17" key="1">
    <citation type="journal article" date="2004" name="Science">
        <title>Illuminating the evolutionary history of chlamydiae.</title>
        <authorList>
            <person name="Horn M."/>
            <person name="Collingro A."/>
            <person name="Schmitz-Esser S."/>
            <person name="Beier C.L."/>
            <person name="Purkhold U."/>
            <person name="Fartmann B."/>
            <person name="Brandt P."/>
            <person name="Nyakatura G.J."/>
            <person name="Droege M."/>
            <person name="Frishman D."/>
            <person name="Rattei T."/>
            <person name="Mewes H."/>
            <person name="Wagner M."/>
        </authorList>
    </citation>
    <scope>NUCLEOTIDE SEQUENCE [LARGE SCALE GENOMIC DNA]</scope>
    <source>
        <strain evidence="16 17">UWE25</strain>
    </source>
</reference>
<dbReference type="InterPro" id="IPR002379">
    <property type="entry name" value="ATPase_proteolipid_c-like_dom"/>
</dbReference>
<evidence type="ECO:0000256" key="7">
    <source>
        <dbReference type="ARBA" id="ARBA00022781"/>
    </source>
</evidence>
<comment type="function">
    <text evidence="13 14">F(1)F(0) ATP synthase produces ATP from ADP in the presence of a proton or sodium gradient. F-type ATPases consist of two structural domains, F(1) containing the extramembraneous catalytic core and F(0) containing the membrane proton channel, linked together by a central stalk and a peripheral stalk. During catalysis, ATP synthesis in the catalytic domain of F(1) is coupled via a rotary mechanism of the central stalk subunits to proton translocation.</text>
</comment>
<dbReference type="GO" id="GO:0008289">
    <property type="term" value="F:lipid binding"/>
    <property type="evidence" value="ECO:0007669"/>
    <property type="project" value="UniProtKB-KW"/>
</dbReference>
<dbReference type="PROSITE" id="PS00605">
    <property type="entry name" value="ATPASE_C"/>
    <property type="match status" value="1"/>
</dbReference>
<dbReference type="KEGG" id="pcu:PC_RS08000"/>
<evidence type="ECO:0000256" key="14">
    <source>
        <dbReference type="HAMAP-Rule" id="MF_01396"/>
    </source>
</evidence>
<dbReference type="HAMAP" id="MF_01396">
    <property type="entry name" value="ATP_synth_c_bact"/>
    <property type="match status" value="1"/>
</dbReference>
<evidence type="ECO:0000256" key="5">
    <source>
        <dbReference type="ARBA" id="ARBA00022547"/>
    </source>
</evidence>
<evidence type="ECO:0000256" key="2">
    <source>
        <dbReference type="ARBA" id="ARBA00006704"/>
    </source>
</evidence>
<keyword evidence="14" id="KW-0997">Cell inner membrane</keyword>
<dbReference type="InterPro" id="IPR038662">
    <property type="entry name" value="ATP_synth_F0_csu_sf"/>
</dbReference>
<protein>
    <recommendedName>
        <fullName evidence="14">ATP synthase subunit c</fullName>
    </recommendedName>
    <alternativeName>
        <fullName evidence="14">ATP synthase F(0) sector subunit c</fullName>
    </alternativeName>
    <alternativeName>
        <fullName evidence="14">F-type ATPase subunit c</fullName>
        <shortName evidence="14">F-ATPase subunit c</shortName>
    </alternativeName>
    <alternativeName>
        <fullName evidence="14">Lipid-binding protein</fullName>
    </alternativeName>
</protein>
<keyword evidence="10 14" id="KW-0446">Lipid-binding</keyword>
<comment type="function">
    <text evidence="14">Key component of the F(0) channel; it plays a direct role in translocation across the membrane. A homomeric c-ring of between 10-14 subunits forms the central stalk rotor element with the F(1) delta and epsilon subunits.</text>
</comment>
<keyword evidence="17" id="KW-1185">Reference proteome</keyword>
<keyword evidence="7 14" id="KW-0375">Hydrogen ion transport</keyword>
<name>A0A2P9HA76_PARUW</name>
<comment type="subcellular location">
    <subcellularLocation>
        <location evidence="14">Cell inner membrane</location>
        <topology evidence="14">Multi-pass membrane protein</topology>
    </subcellularLocation>
    <subcellularLocation>
        <location evidence="1">Membrane</location>
        <topology evidence="1">Multi-pass membrane protein</topology>
    </subcellularLocation>
</comment>
<proteinExistence type="inferred from homology"/>
<sequence length="77" mass="7707">MSIGTALALSAPFAVGLAALGSGLGLGRAVSSAMEAIGRQPEASGKILTTMIIGAALIEALTIYALIVFFVVLEKMA</sequence>
<dbReference type="OrthoDB" id="9810379at2"/>
<dbReference type="PRINTS" id="PR00124">
    <property type="entry name" value="ATPASEC"/>
</dbReference>
<evidence type="ECO:0000256" key="6">
    <source>
        <dbReference type="ARBA" id="ARBA00022692"/>
    </source>
</evidence>
<dbReference type="RefSeq" id="WP_039358578.1">
    <property type="nucleotide sequence ID" value="NC_005861.2"/>
</dbReference>
<evidence type="ECO:0000256" key="12">
    <source>
        <dbReference type="ARBA" id="ARBA00023310"/>
    </source>
</evidence>
<evidence type="ECO:0000259" key="15">
    <source>
        <dbReference type="Pfam" id="PF00137"/>
    </source>
</evidence>
<evidence type="ECO:0000256" key="10">
    <source>
        <dbReference type="ARBA" id="ARBA00023121"/>
    </source>
</evidence>
<keyword evidence="9 14" id="KW-0406">Ion transport</keyword>
<evidence type="ECO:0000256" key="4">
    <source>
        <dbReference type="ARBA" id="ARBA00022475"/>
    </source>
</evidence>
<dbReference type="FunFam" id="1.20.20.10:FF:000004">
    <property type="entry name" value="ATP synthase subunit c"/>
    <property type="match status" value="1"/>
</dbReference>
<comment type="subunit">
    <text evidence="14">F-type ATPases have 2 components, F(1) - the catalytic core - and F(0) - the membrane proton channel. F(1) has five subunits: alpha(3), beta(3), gamma(1), delta(1), epsilon(1). F(0) has three main subunits: a(1), b(2) and c(10-14). The alpha and beta chains form an alternating ring which encloses part of the gamma chain. F(1) is attached to F(0) by a central stalk formed by the gamma and epsilon chains, while a peripheral stalk is formed by the delta and b chains.</text>
</comment>
<dbReference type="AlphaFoldDB" id="A0A2P9HA76"/>
<dbReference type="Proteomes" id="UP000000529">
    <property type="component" value="Chromosome"/>
</dbReference>
<dbReference type="InterPro" id="IPR035921">
    <property type="entry name" value="F/V-ATP_Csub_sf"/>
</dbReference>
<keyword evidence="11 14" id="KW-0472">Membrane</keyword>
<dbReference type="InterPro" id="IPR005953">
    <property type="entry name" value="ATP_synth_csu_bac/chlpt"/>
</dbReference>
<dbReference type="Gene3D" id="1.20.20.10">
    <property type="entry name" value="F1F0 ATP synthase subunit C"/>
    <property type="match status" value="1"/>
</dbReference>
<accession>A0A2P9HA76</accession>
<keyword evidence="12 14" id="KW-0066">ATP synthesis</keyword>
<evidence type="ECO:0000256" key="3">
    <source>
        <dbReference type="ARBA" id="ARBA00022448"/>
    </source>
</evidence>
<evidence type="ECO:0000256" key="8">
    <source>
        <dbReference type="ARBA" id="ARBA00022989"/>
    </source>
</evidence>
<keyword evidence="4 14" id="KW-1003">Cell membrane</keyword>
<keyword evidence="6 14" id="KW-0812">Transmembrane</keyword>
<dbReference type="GO" id="GO:0005886">
    <property type="term" value="C:plasma membrane"/>
    <property type="evidence" value="ECO:0007669"/>
    <property type="project" value="UniProtKB-SubCell"/>
</dbReference>
<keyword evidence="3 14" id="KW-0813">Transport</keyword>